<keyword evidence="9" id="KW-1185">Reference proteome</keyword>
<dbReference type="EMBL" id="CP063311">
    <property type="protein sequence ID" value="QOV24617.1"/>
    <property type="molecule type" value="Genomic_DNA"/>
</dbReference>
<keyword evidence="5" id="KW-0175">Coiled coil</keyword>
<evidence type="ECO:0000256" key="2">
    <source>
        <dbReference type="ARBA" id="ARBA00022747"/>
    </source>
</evidence>
<dbReference type="REBASE" id="453038">
    <property type="entry name" value="S.Ael3563ORF7360P"/>
</dbReference>
<keyword evidence="8" id="KW-0255">Endonuclease</keyword>
<dbReference type="GO" id="GO:0004519">
    <property type="term" value="F:endonuclease activity"/>
    <property type="evidence" value="ECO:0007669"/>
    <property type="project" value="UniProtKB-KW"/>
</dbReference>
<comment type="subunit">
    <text evidence="4">The methyltransferase is composed of M and S polypeptides.</text>
</comment>
<feature type="region of interest" description="Disordered" evidence="6">
    <location>
        <begin position="315"/>
        <end position="359"/>
    </location>
</feature>
<dbReference type="Proteomes" id="UP000593846">
    <property type="component" value="Chromosome"/>
</dbReference>
<evidence type="ECO:0000256" key="5">
    <source>
        <dbReference type="SAM" id="Coils"/>
    </source>
</evidence>
<feature type="compositionally biased region" description="Basic and acidic residues" evidence="6">
    <location>
        <begin position="328"/>
        <end position="338"/>
    </location>
</feature>
<gene>
    <name evidence="8" type="ORF">IM676_07370</name>
</gene>
<dbReference type="GO" id="GO:0009307">
    <property type="term" value="P:DNA restriction-modification system"/>
    <property type="evidence" value="ECO:0007669"/>
    <property type="project" value="UniProtKB-KW"/>
</dbReference>
<dbReference type="InterPro" id="IPR051212">
    <property type="entry name" value="Type-I_RE_S_subunit"/>
</dbReference>
<reference evidence="9" key="1">
    <citation type="submission" date="2020-10" db="EMBL/GenBank/DDBJ databases">
        <title>Genome-based taxonomic classification of the species Anabaenopsis elenkinii.</title>
        <authorList>
            <person name="Delbaje E."/>
            <person name="Andreote A.P.D."/>
            <person name="Pellegrinetti T.A."/>
            <person name="Cruz R.B."/>
            <person name="Branco L.H.Z."/>
            <person name="Fiore M.F."/>
        </authorList>
    </citation>
    <scope>NUCLEOTIDE SEQUENCE [LARGE SCALE GENOMIC DNA]</scope>
    <source>
        <strain evidence="9">CCIBt3563</strain>
    </source>
</reference>
<comment type="similarity">
    <text evidence="1">Belongs to the type-I restriction system S methylase family.</text>
</comment>
<keyword evidence="2" id="KW-0680">Restriction system</keyword>
<keyword evidence="8" id="KW-0540">Nuclease</keyword>
<dbReference type="AlphaFoldDB" id="A0A7S6RJ23"/>
<keyword evidence="8" id="KW-0378">Hydrolase</keyword>
<evidence type="ECO:0000256" key="3">
    <source>
        <dbReference type="ARBA" id="ARBA00023125"/>
    </source>
</evidence>
<dbReference type="InterPro" id="IPR044946">
    <property type="entry name" value="Restrct_endonuc_typeI_TRD_sf"/>
</dbReference>
<evidence type="ECO:0000256" key="6">
    <source>
        <dbReference type="SAM" id="MobiDB-lite"/>
    </source>
</evidence>
<evidence type="ECO:0000256" key="1">
    <source>
        <dbReference type="ARBA" id="ARBA00010923"/>
    </source>
</evidence>
<accession>A0A7S6RJ23</accession>
<organism evidence="8 9">
    <name type="scientific">Anabaenopsis elenkinii CCIBt3563</name>
    <dbReference type="NCBI Taxonomy" id="2779889"/>
    <lineage>
        <taxon>Bacteria</taxon>
        <taxon>Bacillati</taxon>
        <taxon>Cyanobacteriota</taxon>
        <taxon>Cyanophyceae</taxon>
        <taxon>Nostocales</taxon>
        <taxon>Nodulariaceae</taxon>
        <taxon>Anabaenopsis</taxon>
    </lineage>
</organism>
<protein>
    <submittedName>
        <fullName evidence="8">Restriction endonuclease subunit S</fullName>
    </submittedName>
</protein>
<evidence type="ECO:0000256" key="4">
    <source>
        <dbReference type="ARBA" id="ARBA00038652"/>
    </source>
</evidence>
<dbReference type="PANTHER" id="PTHR43140">
    <property type="entry name" value="TYPE-1 RESTRICTION ENZYME ECOKI SPECIFICITY PROTEIN"/>
    <property type="match status" value="1"/>
</dbReference>
<dbReference type="KEGG" id="aee:IM676_07370"/>
<dbReference type="GO" id="GO:0003677">
    <property type="term" value="F:DNA binding"/>
    <property type="evidence" value="ECO:0007669"/>
    <property type="project" value="UniProtKB-KW"/>
</dbReference>
<evidence type="ECO:0000313" key="8">
    <source>
        <dbReference type="EMBL" id="QOV24617.1"/>
    </source>
</evidence>
<feature type="domain" description="Type I restriction modification DNA specificity" evidence="7">
    <location>
        <begin position="165"/>
        <end position="295"/>
    </location>
</feature>
<keyword evidence="3" id="KW-0238">DNA-binding</keyword>
<proteinExistence type="inferred from homology"/>
<sequence>MAHITKGKFEQTKIPLPPLNEQKRIVTKIEELTDRTQKAKEALDSIPQLCDRFRQSVLAAAFRGDLTKEWREQNPDVEHASVLLKRTSEKLGQDFNLINQKINEDKKTLHHSWAWAKLKLFTQNIQAGKNFSCLEVPVTDNTVGIVKISAVTWGKFDPTETKTVIDDSKIDSNVFIRKGDFLISRANTIELVGASVVVDEINYSIMLSDKVWRVKFLEINQEFINFYLKSIDGRKEIESRATGNQVSMRNISQNAFKEITIAIPSLKEQKEIVSKIQTLFKIIDNIEKQHKQAAEKLETLNQSILAKAFRGELVPQDPNDEPASLLLERIKSEQEKLTPSKPKSKRTTKPKKKPNAIES</sequence>
<dbReference type="PANTHER" id="PTHR43140:SF1">
    <property type="entry name" value="TYPE I RESTRICTION ENZYME ECOKI SPECIFICITY SUBUNIT"/>
    <property type="match status" value="1"/>
</dbReference>
<feature type="domain" description="Type I restriction modification DNA specificity" evidence="7">
    <location>
        <begin position="2"/>
        <end position="39"/>
    </location>
</feature>
<feature type="compositionally biased region" description="Basic residues" evidence="6">
    <location>
        <begin position="342"/>
        <end position="359"/>
    </location>
</feature>
<dbReference type="InterPro" id="IPR000055">
    <property type="entry name" value="Restrct_endonuc_typeI_TRD"/>
</dbReference>
<evidence type="ECO:0000259" key="7">
    <source>
        <dbReference type="Pfam" id="PF01420"/>
    </source>
</evidence>
<dbReference type="Gene3D" id="3.90.220.20">
    <property type="entry name" value="DNA methylase specificity domains"/>
    <property type="match status" value="2"/>
</dbReference>
<evidence type="ECO:0000313" key="9">
    <source>
        <dbReference type="Proteomes" id="UP000593846"/>
    </source>
</evidence>
<name>A0A7S6RJ23_9CYAN</name>
<dbReference type="CDD" id="cd17261">
    <property type="entry name" value="RMtype1_S_EcoKI-TRD2-CR2_like"/>
    <property type="match status" value="1"/>
</dbReference>
<dbReference type="Pfam" id="PF01420">
    <property type="entry name" value="Methylase_S"/>
    <property type="match status" value="2"/>
</dbReference>
<dbReference type="SUPFAM" id="SSF116734">
    <property type="entry name" value="DNA methylase specificity domain"/>
    <property type="match status" value="2"/>
</dbReference>
<feature type="coiled-coil region" evidence="5">
    <location>
        <begin position="276"/>
        <end position="303"/>
    </location>
</feature>